<dbReference type="AlphaFoldDB" id="A0A2S3Z652"/>
<reference evidence="1 2" key="1">
    <citation type="submission" date="2018-01" db="EMBL/GenBank/DDBJ databases">
        <title>Cryobacterium sp. nov., from glaciers in China.</title>
        <authorList>
            <person name="Liu Q."/>
            <person name="Xin Y.-H."/>
        </authorList>
    </citation>
    <scope>NUCLEOTIDE SEQUENCE [LARGE SCALE GENOMIC DNA]</scope>
    <source>
        <strain evidence="1 2">TMB1-8</strain>
    </source>
</reference>
<accession>A0A2S3Z652</accession>
<evidence type="ECO:0000313" key="1">
    <source>
        <dbReference type="EMBL" id="POH59664.1"/>
    </source>
</evidence>
<evidence type="ECO:0000313" key="2">
    <source>
        <dbReference type="Proteomes" id="UP000237104"/>
    </source>
</evidence>
<dbReference type="Proteomes" id="UP000237104">
    <property type="component" value="Unassembled WGS sequence"/>
</dbReference>
<dbReference type="EMBL" id="PPXF01000065">
    <property type="protein sequence ID" value="POH59664.1"/>
    <property type="molecule type" value="Genomic_DNA"/>
</dbReference>
<organism evidence="1 2">
    <name type="scientific">Cryobacterium zongtaii</name>
    <dbReference type="NCBI Taxonomy" id="1259217"/>
    <lineage>
        <taxon>Bacteria</taxon>
        <taxon>Bacillati</taxon>
        <taxon>Actinomycetota</taxon>
        <taxon>Actinomycetes</taxon>
        <taxon>Micrococcales</taxon>
        <taxon>Microbacteriaceae</taxon>
        <taxon>Cryobacterium</taxon>
    </lineage>
</organism>
<gene>
    <name evidence="1" type="ORF">C3B59_17380</name>
</gene>
<comment type="caution">
    <text evidence="1">The sequence shown here is derived from an EMBL/GenBank/DDBJ whole genome shotgun (WGS) entry which is preliminary data.</text>
</comment>
<proteinExistence type="predicted"/>
<protein>
    <submittedName>
        <fullName evidence="1">Uncharacterized protein</fullName>
    </submittedName>
</protein>
<sequence>MLREAIRARTTAVIKHLGPDAPALALELETRRYTANSARTADPSRDLKERTMLLHTLRLLATATELMPERRRRAARYLELAQAMPGIRCAWAGHGEPPPIGWETEAAIEPSASPAGWSAPRRHAIELPFSGRRERHGLGLPVEIGRHLGSSDLRSIDRSFQRYLATEMMRAAFPYGLADKRSRATMAFAVGLVWESMLGAHPGGASSDRAPDEYLLTDIGVATAWNELFAVLWRSEHGVGRFDLIRAGYGLQARLLPQLGNGFQDAWHPALADRAFGMRSGENSPSTAWLRELLPFDLARADEAFRINAAGAVDELRKRIYNPAFTGSLDEFVTEIKARTLRAFHQALLKNEQMGGYRAPTGGPNDDITLRSVNEQVRGRRQHAIDQVTSGASSRQAARTVIDGEQIGPRGVTDTSTKARAHTWAVDYLRAIRTVEKFWWVLNRRAGLPEVPAEHVLGASLHLSFLDWLERSVEQNERRSAIVIARITADLAEGRVPNDEPPLSFEEWLRHERYHYPGPRSQSILLWSEAQTGLMSERRRLRERKALTAYLDAILADETGVWEPVATRWSHGKHNGSYLLPTLAGIVEAEYRGWKRRTRER</sequence>
<name>A0A2S3Z652_9MICO</name>